<evidence type="ECO:0000256" key="1">
    <source>
        <dbReference type="ARBA" id="ARBA00007932"/>
    </source>
</evidence>
<evidence type="ECO:0000259" key="4">
    <source>
        <dbReference type="Pfam" id="PF03024"/>
    </source>
</evidence>
<dbReference type="Proteomes" id="UP001044222">
    <property type="component" value="Unassembled WGS sequence"/>
</dbReference>
<reference evidence="5" key="1">
    <citation type="submission" date="2021-01" db="EMBL/GenBank/DDBJ databases">
        <title>A chromosome-scale assembly of European eel, Anguilla anguilla.</title>
        <authorList>
            <person name="Henkel C."/>
            <person name="Jong-Raadsen S.A."/>
            <person name="Dufour S."/>
            <person name="Weltzien F.-A."/>
            <person name="Palstra A.P."/>
            <person name="Pelster B."/>
            <person name="Spaink H.P."/>
            <person name="Van Den Thillart G.E."/>
            <person name="Jansen H."/>
            <person name="Zahm M."/>
            <person name="Klopp C."/>
            <person name="Cedric C."/>
            <person name="Louis A."/>
            <person name="Berthelot C."/>
            <person name="Parey E."/>
            <person name="Roest Crollius H."/>
            <person name="Montfort J."/>
            <person name="Robinson-Rechavi M."/>
            <person name="Bucao C."/>
            <person name="Bouchez O."/>
            <person name="Gislard M."/>
            <person name="Lluch J."/>
            <person name="Milhes M."/>
            <person name="Lampietro C."/>
            <person name="Lopez Roques C."/>
            <person name="Donnadieu C."/>
            <person name="Braasch I."/>
            <person name="Desvignes T."/>
            <person name="Postlethwait J."/>
            <person name="Bobe J."/>
            <person name="Guiguen Y."/>
            <person name="Dirks R."/>
        </authorList>
    </citation>
    <scope>NUCLEOTIDE SEQUENCE</scope>
    <source>
        <strain evidence="5">Tag_6206</strain>
        <tissue evidence="5">Liver</tissue>
    </source>
</reference>
<evidence type="ECO:0000313" key="6">
    <source>
        <dbReference type="Proteomes" id="UP001044222"/>
    </source>
</evidence>
<evidence type="ECO:0000313" key="5">
    <source>
        <dbReference type="EMBL" id="KAG5849976.1"/>
    </source>
</evidence>
<dbReference type="InterPro" id="IPR018143">
    <property type="entry name" value="Folate_rcpt-like"/>
</dbReference>
<gene>
    <name evidence="5" type="ORF">ANANG_G00077400</name>
</gene>
<keyword evidence="6" id="KW-1185">Reference proteome</keyword>
<dbReference type="PANTHER" id="PTHR10517:SF19">
    <property type="entry name" value="RETBINDIN"/>
    <property type="match status" value="1"/>
</dbReference>
<dbReference type="EMBL" id="JAFIRN010000004">
    <property type="protein sequence ID" value="KAG5849976.1"/>
    <property type="molecule type" value="Genomic_DNA"/>
</dbReference>
<comment type="similarity">
    <text evidence="1">Belongs to the folate receptor family.</text>
</comment>
<sequence>MAGNNNQGQQRIFILKSNLSSSAFCVSAVKHMDVYVVLLGAVLLPDLALSLKGGCLTGRGQKSFPSQETAMKECHLYSDASCCFANFTEELVSPVTKVENTKWDVCQQLSDRCETYMKRVECFYQCSPQAAHWMNPSYTAGFLNVPICVNFCDSWYDACKDDLTCAKNWLTDFKWDNDGNHCQHDCVPYSKMYTDGTDMCQSMWGPSFSPSSSEGRCLRMDDQDDTVLSHILCPSSSSKSAASDQEEPCHQSSLILDEISPDQEIWDSLLVSSLFAIVSKLAKWTEYVAYLAG</sequence>
<dbReference type="GO" id="GO:0032217">
    <property type="term" value="F:riboflavin transmembrane transporter activity"/>
    <property type="evidence" value="ECO:0007669"/>
    <property type="project" value="TreeGrafter"/>
</dbReference>
<organism evidence="5 6">
    <name type="scientific">Anguilla anguilla</name>
    <name type="common">European freshwater eel</name>
    <name type="synonym">Muraena anguilla</name>
    <dbReference type="NCBI Taxonomy" id="7936"/>
    <lineage>
        <taxon>Eukaryota</taxon>
        <taxon>Metazoa</taxon>
        <taxon>Chordata</taxon>
        <taxon>Craniata</taxon>
        <taxon>Vertebrata</taxon>
        <taxon>Euteleostomi</taxon>
        <taxon>Actinopterygii</taxon>
        <taxon>Neopterygii</taxon>
        <taxon>Teleostei</taxon>
        <taxon>Anguilliformes</taxon>
        <taxon>Anguillidae</taxon>
        <taxon>Anguilla</taxon>
    </lineage>
</organism>
<comment type="caution">
    <text evidence="5">The sequence shown here is derived from an EMBL/GenBank/DDBJ whole genome shotgun (WGS) entry which is preliminary data.</text>
</comment>
<proteinExistence type="inferred from homology"/>
<dbReference type="Pfam" id="PF03024">
    <property type="entry name" value="Folate_rec"/>
    <property type="match status" value="1"/>
</dbReference>
<accession>A0A9D3MJC0</accession>
<dbReference type="GO" id="GO:1902444">
    <property type="term" value="F:riboflavin binding"/>
    <property type="evidence" value="ECO:0007669"/>
    <property type="project" value="TreeGrafter"/>
</dbReference>
<evidence type="ECO:0000256" key="3">
    <source>
        <dbReference type="ARBA" id="ARBA00023157"/>
    </source>
</evidence>
<dbReference type="InterPro" id="IPR004269">
    <property type="entry name" value="Folate_rcpt"/>
</dbReference>
<evidence type="ECO:0000256" key="2">
    <source>
        <dbReference type="ARBA" id="ARBA00022729"/>
    </source>
</evidence>
<name>A0A9D3MJC0_ANGAN</name>
<keyword evidence="3" id="KW-1015">Disulfide bond</keyword>
<feature type="domain" description="Folate receptor-like" evidence="4">
    <location>
        <begin position="55"/>
        <end position="218"/>
    </location>
</feature>
<protein>
    <recommendedName>
        <fullName evidence="4">Folate receptor-like domain-containing protein</fullName>
    </recommendedName>
</protein>
<dbReference type="PANTHER" id="PTHR10517">
    <property type="entry name" value="FOLATE RECEPTOR"/>
    <property type="match status" value="1"/>
</dbReference>
<keyword evidence="2" id="KW-0732">Signal</keyword>
<dbReference type="GO" id="GO:0009897">
    <property type="term" value="C:external side of plasma membrane"/>
    <property type="evidence" value="ECO:0007669"/>
    <property type="project" value="TreeGrafter"/>
</dbReference>
<dbReference type="AlphaFoldDB" id="A0A9D3MJC0"/>
<dbReference type="GO" id="GO:0038023">
    <property type="term" value="F:signaling receptor activity"/>
    <property type="evidence" value="ECO:0007669"/>
    <property type="project" value="TreeGrafter"/>
</dbReference>